<sequence>MYWLRKQASSSVCHAVFGHPSGVLYYDR</sequence>
<proteinExistence type="predicted"/>
<accession>A0A0E9UG20</accession>
<dbReference type="AlphaFoldDB" id="A0A0E9UG20"/>
<reference evidence="1" key="2">
    <citation type="journal article" date="2015" name="Fish Shellfish Immunol.">
        <title>Early steps in the European eel (Anguilla anguilla)-Vibrio vulnificus interaction in the gills: Role of the RtxA13 toxin.</title>
        <authorList>
            <person name="Callol A."/>
            <person name="Pajuelo D."/>
            <person name="Ebbesson L."/>
            <person name="Teles M."/>
            <person name="MacKenzie S."/>
            <person name="Amaro C."/>
        </authorList>
    </citation>
    <scope>NUCLEOTIDE SEQUENCE</scope>
</reference>
<name>A0A0E9UG20_ANGAN</name>
<organism evidence="1">
    <name type="scientific">Anguilla anguilla</name>
    <name type="common">European freshwater eel</name>
    <name type="synonym">Muraena anguilla</name>
    <dbReference type="NCBI Taxonomy" id="7936"/>
    <lineage>
        <taxon>Eukaryota</taxon>
        <taxon>Metazoa</taxon>
        <taxon>Chordata</taxon>
        <taxon>Craniata</taxon>
        <taxon>Vertebrata</taxon>
        <taxon>Euteleostomi</taxon>
        <taxon>Actinopterygii</taxon>
        <taxon>Neopterygii</taxon>
        <taxon>Teleostei</taxon>
        <taxon>Anguilliformes</taxon>
        <taxon>Anguillidae</taxon>
        <taxon>Anguilla</taxon>
    </lineage>
</organism>
<protein>
    <submittedName>
        <fullName evidence="1">Uncharacterized protein</fullName>
    </submittedName>
</protein>
<dbReference type="EMBL" id="GBXM01044704">
    <property type="protein sequence ID" value="JAH63873.1"/>
    <property type="molecule type" value="Transcribed_RNA"/>
</dbReference>
<reference evidence="1" key="1">
    <citation type="submission" date="2014-11" db="EMBL/GenBank/DDBJ databases">
        <authorList>
            <person name="Amaro Gonzalez C."/>
        </authorList>
    </citation>
    <scope>NUCLEOTIDE SEQUENCE</scope>
</reference>
<evidence type="ECO:0000313" key="1">
    <source>
        <dbReference type="EMBL" id="JAH63873.1"/>
    </source>
</evidence>